<comment type="caution">
    <text evidence="1">The sequence shown here is derived from an EMBL/GenBank/DDBJ whole genome shotgun (WGS) entry which is preliminary data.</text>
</comment>
<protein>
    <submittedName>
        <fullName evidence="1">Putative SOS response-associated peptidase YedK</fullName>
    </submittedName>
</protein>
<dbReference type="GO" id="GO:0003697">
    <property type="term" value="F:single-stranded DNA binding"/>
    <property type="evidence" value="ECO:0007669"/>
    <property type="project" value="InterPro"/>
</dbReference>
<dbReference type="Gene3D" id="3.90.1680.10">
    <property type="entry name" value="SOS response associated peptidase-like"/>
    <property type="match status" value="1"/>
</dbReference>
<keyword evidence="2" id="KW-1185">Reference proteome</keyword>
<proteinExistence type="predicted"/>
<dbReference type="Pfam" id="PF02586">
    <property type="entry name" value="SRAP"/>
    <property type="match status" value="1"/>
</dbReference>
<dbReference type="EMBL" id="RBXP01000017">
    <property type="protein sequence ID" value="RKT50754.1"/>
    <property type="molecule type" value="Genomic_DNA"/>
</dbReference>
<name>A0A495VN47_9RHOO</name>
<reference evidence="1 2" key="1">
    <citation type="submission" date="2018-10" db="EMBL/GenBank/DDBJ databases">
        <title>Genomic Encyclopedia of Type Strains, Phase IV (KMG-IV): sequencing the most valuable type-strain genomes for metagenomic binning, comparative biology and taxonomic classification.</title>
        <authorList>
            <person name="Goeker M."/>
        </authorList>
    </citation>
    <scope>NUCLEOTIDE SEQUENCE [LARGE SCALE GENOMIC DNA]</scope>
    <source>
        <strain evidence="1 2">DSM 23841</strain>
    </source>
</reference>
<dbReference type="InterPro" id="IPR036590">
    <property type="entry name" value="SRAP-like"/>
</dbReference>
<dbReference type="SUPFAM" id="SSF143081">
    <property type="entry name" value="BB1717-like"/>
    <property type="match status" value="1"/>
</dbReference>
<sequence length="199" mass="21365">MCHSFELKASASLLLRHCPGLPLAAGERIRREQIVPGDQALVVAGGSGWLARWGLVGSFLERAPRQPPLCLDTEGLAERPFYGRLLRHNRCLVPASALAVGGWRLSHRRGRLLWLAGVCDRHADAGPTCALLTVATNVTVDARIPLILHDDEAAAWLAAGWAPAAGELAELCQPAARPALHAEARCNPGRLPQLAFDFA</sequence>
<dbReference type="RefSeq" id="WP_170160223.1">
    <property type="nucleotide sequence ID" value="NZ_RBXP01000017.1"/>
</dbReference>
<organism evidence="1 2">
    <name type="scientific">Azonexus fungiphilus</name>
    <dbReference type="NCBI Taxonomy" id="146940"/>
    <lineage>
        <taxon>Bacteria</taxon>
        <taxon>Pseudomonadati</taxon>
        <taxon>Pseudomonadota</taxon>
        <taxon>Betaproteobacteria</taxon>
        <taxon>Rhodocyclales</taxon>
        <taxon>Azonexaceae</taxon>
        <taxon>Azonexus</taxon>
    </lineage>
</organism>
<gene>
    <name evidence="1" type="ORF">DFR40_2689</name>
</gene>
<dbReference type="GO" id="GO:0106300">
    <property type="term" value="P:protein-DNA covalent cross-linking repair"/>
    <property type="evidence" value="ECO:0007669"/>
    <property type="project" value="InterPro"/>
</dbReference>
<evidence type="ECO:0000313" key="1">
    <source>
        <dbReference type="EMBL" id="RKT50754.1"/>
    </source>
</evidence>
<accession>A0A495VN47</accession>
<dbReference type="AlphaFoldDB" id="A0A495VN47"/>
<evidence type="ECO:0000313" key="2">
    <source>
        <dbReference type="Proteomes" id="UP000270626"/>
    </source>
</evidence>
<dbReference type="Proteomes" id="UP000270626">
    <property type="component" value="Unassembled WGS sequence"/>
</dbReference>
<dbReference type="InterPro" id="IPR003738">
    <property type="entry name" value="SRAP"/>
</dbReference>